<sequence length="115" mass="13370">MILSTIPKISIERKRTKSIKKAQIYDCELEAKAENKLKPPEVQLPEEYATVEFRFQNRGREGHYSHALELEMGIDMFKDEDKLRVMINPRATRYGLGITAGERTATALYLRQEVR</sequence>
<dbReference type="AlphaFoldDB" id="A0A0B1TI39"/>
<name>A0A0B1TI39_OESDE</name>
<protein>
    <submittedName>
        <fullName evidence="1">Uncharacterized protein</fullName>
    </submittedName>
</protein>
<dbReference type="EMBL" id="KN549950">
    <property type="protein sequence ID" value="KHJ95492.1"/>
    <property type="molecule type" value="Genomic_DNA"/>
</dbReference>
<evidence type="ECO:0000313" key="2">
    <source>
        <dbReference type="Proteomes" id="UP000053660"/>
    </source>
</evidence>
<organism evidence="1 2">
    <name type="scientific">Oesophagostomum dentatum</name>
    <name type="common">Nodular worm</name>
    <dbReference type="NCBI Taxonomy" id="61180"/>
    <lineage>
        <taxon>Eukaryota</taxon>
        <taxon>Metazoa</taxon>
        <taxon>Ecdysozoa</taxon>
        <taxon>Nematoda</taxon>
        <taxon>Chromadorea</taxon>
        <taxon>Rhabditida</taxon>
        <taxon>Rhabditina</taxon>
        <taxon>Rhabditomorpha</taxon>
        <taxon>Strongyloidea</taxon>
        <taxon>Strongylidae</taxon>
        <taxon>Oesophagostomum</taxon>
    </lineage>
</organism>
<gene>
    <name evidence="1" type="ORF">OESDEN_04559</name>
</gene>
<evidence type="ECO:0000313" key="1">
    <source>
        <dbReference type="EMBL" id="KHJ95492.1"/>
    </source>
</evidence>
<accession>A0A0B1TI39</accession>
<reference evidence="1 2" key="1">
    <citation type="submission" date="2014-03" db="EMBL/GenBank/DDBJ databases">
        <title>Draft genome of the hookworm Oesophagostomum dentatum.</title>
        <authorList>
            <person name="Mitreva M."/>
        </authorList>
    </citation>
    <scope>NUCLEOTIDE SEQUENCE [LARGE SCALE GENOMIC DNA]</scope>
    <source>
        <strain evidence="1 2">OD-Hann</strain>
    </source>
</reference>
<keyword evidence="2" id="KW-1185">Reference proteome</keyword>
<dbReference type="OrthoDB" id="5795289at2759"/>
<proteinExistence type="predicted"/>
<dbReference type="Proteomes" id="UP000053660">
    <property type="component" value="Unassembled WGS sequence"/>
</dbReference>